<feature type="transmembrane region" description="Helical" evidence="1">
    <location>
        <begin position="29"/>
        <end position="48"/>
    </location>
</feature>
<evidence type="ECO:0000256" key="1">
    <source>
        <dbReference type="SAM" id="Phobius"/>
    </source>
</evidence>
<dbReference type="RefSeq" id="WP_157272483.1">
    <property type="nucleotide sequence ID" value="NZ_CALFBA010000038.1"/>
</dbReference>
<evidence type="ECO:0000313" key="3">
    <source>
        <dbReference type="Proteomes" id="UP001479520"/>
    </source>
</evidence>
<evidence type="ECO:0000313" key="2">
    <source>
        <dbReference type="EMBL" id="WZJ20536.1"/>
    </source>
</evidence>
<evidence type="ECO:0008006" key="4">
    <source>
        <dbReference type="Google" id="ProtNLM"/>
    </source>
</evidence>
<name>A0ABZ2XDB2_9RHOO</name>
<dbReference type="EMBL" id="CP151406">
    <property type="protein sequence ID" value="WZJ20536.1"/>
    <property type="molecule type" value="Genomic_DNA"/>
</dbReference>
<dbReference type="Proteomes" id="UP001479520">
    <property type="component" value="Chromosome"/>
</dbReference>
<proteinExistence type="predicted"/>
<keyword evidence="1" id="KW-0472">Membrane</keyword>
<sequence length="77" mass="8143">MNKHTLSPAPLYVVPGRTLPRRPASSGRFLRVVVPALLMQGAGLVLAMEFIPAVYGEAVSGLFGQVSDALAMALARH</sequence>
<reference evidence="2 3" key="1">
    <citation type="submission" date="2024-04" db="EMBL/GenBank/DDBJ databases">
        <title>Dissimilatory iodate-reducing microorganisms contribute to the enrichment of iodine in groundwater.</title>
        <authorList>
            <person name="Jiang Z."/>
        </authorList>
    </citation>
    <scope>NUCLEOTIDE SEQUENCE [LARGE SCALE GENOMIC DNA]</scope>
    <source>
        <strain evidence="2 3">NCP973</strain>
    </source>
</reference>
<keyword evidence="1" id="KW-0812">Transmembrane</keyword>
<keyword evidence="1" id="KW-1133">Transmembrane helix</keyword>
<keyword evidence="3" id="KW-1185">Reference proteome</keyword>
<organism evidence="2 3">
    <name type="scientific">Azonexus hydrophilus</name>
    <dbReference type="NCBI Taxonomy" id="418702"/>
    <lineage>
        <taxon>Bacteria</taxon>
        <taxon>Pseudomonadati</taxon>
        <taxon>Pseudomonadota</taxon>
        <taxon>Betaproteobacteria</taxon>
        <taxon>Rhodocyclales</taxon>
        <taxon>Azonexaceae</taxon>
        <taxon>Azonexus</taxon>
    </lineage>
</organism>
<gene>
    <name evidence="2" type="ORF">AADV58_11280</name>
</gene>
<accession>A0ABZ2XDB2</accession>
<protein>
    <recommendedName>
        <fullName evidence="4">MFS transporter</fullName>
    </recommendedName>
</protein>